<proteinExistence type="predicted"/>
<gene>
    <name evidence="1" type="ORF">SAMN05216578_105103</name>
</gene>
<reference evidence="1 2" key="1">
    <citation type="submission" date="2016-10" db="EMBL/GenBank/DDBJ databases">
        <authorList>
            <person name="de Groot N.N."/>
        </authorList>
    </citation>
    <scope>NUCLEOTIDE SEQUENCE [LARGE SCALE GENOMIC DNA]</scope>
    <source>
        <strain evidence="1 2">JCM 18415</strain>
    </source>
</reference>
<evidence type="ECO:0000313" key="1">
    <source>
        <dbReference type="EMBL" id="SFQ82785.1"/>
    </source>
</evidence>
<dbReference type="STRING" id="1002526.SAMN05216578_105103"/>
<dbReference type="OrthoDB" id="6999740at2"/>
<name>A0A1I6BPC3_9GAMM</name>
<accession>A0A1I6BPC3</accession>
<dbReference type="RefSeq" id="WP_090538798.1">
    <property type="nucleotide sequence ID" value="NZ_FOYD01000005.1"/>
</dbReference>
<evidence type="ECO:0008006" key="3">
    <source>
        <dbReference type="Google" id="ProtNLM"/>
    </source>
</evidence>
<evidence type="ECO:0000313" key="2">
    <source>
        <dbReference type="Proteomes" id="UP000242815"/>
    </source>
</evidence>
<sequence>MNAVAYLKRHGLAVRLSGKRVRVSPASRLTDDMRRYIKAHRLELIAELASGDGLARRCNWTVIVPGYPPFTMIGNPMTHAEAQAAARARWEQATVK</sequence>
<dbReference type="EMBL" id="FOYD01000005">
    <property type="protein sequence ID" value="SFQ82785.1"/>
    <property type="molecule type" value="Genomic_DNA"/>
</dbReference>
<protein>
    <recommendedName>
        <fullName evidence="3">TubC N-terminal docking domain-containing protein</fullName>
    </recommendedName>
</protein>
<organism evidence="1 2">
    <name type="scientific">Halopseudomonas formosensis</name>
    <dbReference type="NCBI Taxonomy" id="1002526"/>
    <lineage>
        <taxon>Bacteria</taxon>
        <taxon>Pseudomonadati</taxon>
        <taxon>Pseudomonadota</taxon>
        <taxon>Gammaproteobacteria</taxon>
        <taxon>Pseudomonadales</taxon>
        <taxon>Pseudomonadaceae</taxon>
        <taxon>Halopseudomonas</taxon>
    </lineage>
</organism>
<dbReference type="AlphaFoldDB" id="A0A1I6BPC3"/>
<dbReference type="Proteomes" id="UP000242815">
    <property type="component" value="Unassembled WGS sequence"/>
</dbReference>